<dbReference type="PANTHER" id="PTHR47472">
    <property type="entry name" value="PROPIONYL-COA CARBOXYLASE"/>
    <property type="match status" value="1"/>
</dbReference>
<sequence length="184" mass="20429">MEPNLCLSLLCLLLRAFLMTMEIQEVDGIRNCVIKLRENSQKRRDKVYIGCGAGFGGDRPFAALKLLQRVKELNYIVLECLAERTLAERYQVMVSGGDGYDSRMDPHGAQEKVIEIASSLGLSVSVAVAYEISVANTGSGSSHEKSYIMEGVLARIWEQLQLLNVWKSINQTKTPIALFEDVAT</sequence>
<evidence type="ECO:0000259" key="2">
    <source>
        <dbReference type="Pfam" id="PF07287"/>
    </source>
</evidence>
<feature type="chain" id="PRO_5021340373" description="Acyclic terpene utilisation N-terminal domain-containing protein" evidence="1">
    <location>
        <begin position="29"/>
        <end position="184"/>
    </location>
</feature>
<dbReference type="InterPro" id="IPR010839">
    <property type="entry name" value="AtuA_N"/>
</dbReference>
<dbReference type="PANTHER" id="PTHR47472:SF1">
    <property type="entry name" value="DUF1446-DOMAIN-CONTAINING PROTEIN"/>
    <property type="match status" value="1"/>
</dbReference>
<dbReference type="Pfam" id="PF07287">
    <property type="entry name" value="AtuA"/>
    <property type="match status" value="1"/>
</dbReference>
<proteinExistence type="predicted"/>
<protein>
    <recommendedName>
        <fullName evidence="2">Acyclic terpene utilisation N-terminal domain-containing protein</fullName>
    </recommendedName>
</protein>
<dbReference type="AlphaFoldDB" id="A0A4Y1R098"/>
<dbReference type="EMBL" id="AP019298">
    <property type="protein sequence ID" value="BBG97522.1"/>
    <property type="molecule type" value="Genomic_DNA"/>
</dbReference>
<name>A0A4Y1R098_PRUDU</name>
<gene>
    <name evidence="3" type="ORF">Prudu_006680</name>
</gene>
<evidence type="ECO:0000313" key="3">
    <source>
        <dbReference type="EMBL" id="BBG97522.1"/>
    </source>
</evidence>
<feature type="domain" description="Acyclic terpene utilisation N-terminal" evidence="2">
    <location>
        <begin position="47"/>
        <end position="102"/>
    </location>
</feature>
<organism evidence="3">
    <name type="scientific">Prunus dulcis</name>
    <name type="common">Almond</name>
    <name type="synonym">Amygdalus dulcis</name>
    <dbReference type="NCBI Taxonomy" id="3755"/>
    <lineage>
        <taxon>Eukaryota</taxon>
        <taxon>Viridiplantae</taxon>
        <taxon>Streptophyta</taxon>
        <taxon>Embryophyta</taxon>
        <taxon>Tracheophyta</taxon>
        <taxon>Spermatophyta</taxon>
        <taxon>Magnoliopsida</taxon>
        <taxon>eudicotyledons</taxon>
        <taxon>Gunneridae</taxon>
        <taxon>Pentapetalae</taxon>
        <taxon>rosids</taxon>
        <taxon>fabids</taxon>
        <taxon>Rosales</taxon>
        <taxon>Rosaceae</taxon>
        <taxon>Amygdaloideae</taxon>
        <taxon>Amygdaleae</taxon>
        <taxon>Prunus</taxon>
    </lineage>
</organism>
<accession>A0A4Y1R098</accession>
<feature type="signal peptide" evidence="1">
    <location>
        <begin position="1"/>
        <end position="28"/>
    </location>
</feature>
<reference evidence="3" key="1">
    <citation type="journal article" date="2019" name="Science">
        <title>Mutation of a bHLH transcription factor allowed almond domestication.</title>
        <authorList>
            <person name="Sanchez-Perez R."/>
            <person name="Pavan S."/>
            <person name="Mazzeo R."/>
            <person name="Moldovan C."/>
            <person name="Aiese Cigliano R."/>
            <person name="Del Cueto J."/>
            <person name="Ricciardi F."/>
            <person name="Lotti C."/>
            <person name="Ricciardi L."/>
            <person name="Dicenta F."/>
            <person name="Lopez-Marques R.L."/>
            <person name="Lindberg Moller B."/>
        </authorList>
    </citation>
    <scope>NUCLEOTIDE SEQUENCE</scope>
</reference>
<keyword evidence="1" id="KW-0732">Signal</keyword>
<evidence type="ECO:0000256" key="1">
    <source>
        <dbReference type="SAM" id="SignalP"/>
    </source>
</evidence>